<dbReference type="AlphaFoldDB" id="A0A650CE70"/>
<dbReference type="SUPFAM" id="SSF51905">
    <property type="entry name" value="FAD/NAD(P)-binding domain"/>
    <property type="match status" value="1"/>
</dbReference>
<evidence type="ECO:0000313" key="6">
    <source>
        <dbReference type="Proteomes" id="UP000582213"/>
    </source>
</evidence>
<dbReference type="EMBL" id="CP045484">
    <property type="protein sequence ID" value="QGR15857.1"/>
    <property type="molecule type" value="Genomic_DNA"/>
</dbReference>
<dbReference type="GeneID" id="42799704"/>
<dbReference type="Gene3D" id="1.10.10.1100">
    <property type="entry name" value="BFD-like [2Fe-2S]-binding domain"/>
    <property type="match status" value="1"/>
</dbReference>
<dbReference type="Proteomes" id="UP000427373">
    <property type="component" value="Chromosome"/>
</dbReference>
<evidence type="ECO:0000313" key="5">
    <source>
        <dbReference type="Proteomes" id="UP000427373"/>
    </source>
</evidence>
<protein>
    <submittedName>
        <fullName evidence="4">(2Fe-2S)-binding protein</fullName>
    </submittedName>
    <submittedName>
        <fullName evidence="3">Sarcosine oxidase subunit alpha</fullName>
        <ecNumber evidence="3">1.5.3.1</ecNumber>
    </submittedName>
</protein>
<dbReference type="EC" id="1.5.3.1" evidence="3"/>
<gene>
    <name evidence="4" type="ORF">D1869_00610</name>
    <name evidence="3" type="ORF">HNQ62_000978</name>
</gene>
<dbReference type="OrthoDB" id="36306at2157"/>
<keyword evidence="1 3" id="KW-0560">Oxidoreductase</keyword>
<evidence type="ECO:0000256" key="1">
    <source>
        <dbReference type="ARBA" id="ARBA00023002"/>
    </source>
</evidence>
<evidence type="ECO:0000259" key="2">
    <source>
        <dbReference type="Pfam" id="PF17806"/>
    </source>
</evidence>
<proteinExistence type="predicted"/>
<dbReference type="GO" id="GO:0008115">
    <property type="term" value="F:sarcosine oxidase activity"/>
    <property type="evidence" value="ECO:0007669"/>
    <property type="project" value="UniProtKB-EC"/>
</dbReference>
<dbReference type="RefSeq" id="WP_156013482.1">
    <property type="nucleotide sequence ID" value="NZ_CP045484.1"/>
</dbReference>
<dbReference type="Gene3D" id="3.50.50.60">
    <property type="entry name" value="FAD/NAD(P)-binding domain"/>
    <property type="match status" value="2"/>
</dbReference>
<dbReference type="PANTHER" id="PTHR42949:SF3">
    <property type="entry name" value="ANAEROBIC GLYCEROL-3-PHOSPHATE DEHYDROGENASE SUBUNIT B"/>
    <property type="match status" value="1"/>
</dbReference>
<keyword evidence="5" id="KW-1185">Reference proteome</keyword>
<organism evidence="4 5">
    <name type="scientific">Sulfurisphaera ohwakuensis</name>
    <dbReference type="NCBI Taxonomy" id="69656"/>
    <lineage>
        <taxon>Archaea</taxon>
        <taxon>Thermoproteota</taxon>
        <taxon>Thermoprotei</taxon>
        <taxon>Sulfolobales</taxon>
        <taxon>Sulfolobaceae</taxon>
        <taxon>Sulfurisphaera</taxon>
    </lineage>
</organism>
<evidence type="ECO:0000313" key="3">
    <source>
        <dbReference type="EMBL" id="MBB5253236.1"/>
    </source>
</evidence>
<dbReference type="EMBL" id="JACHFY010000003">
    <property type="protein sequence ID" value="MBB5253236.1"/>
    <property type="molecule type" value="Genomic_DNA"/>
</dbReference>
<dbReference type="InterPro" id="IPR041854">
    <property type="entry name" value="BFD-like_2Fe2S-bd_dom_sf"/>
</dbReference>
<evidence type="ECO:0000313" key="4">
    <source>
        <dbReference type="EMBL" id="QGR15857.1"/>
    </source>
</evidence>
<dbReference type="InterPro" id="IPR051691">
    <property type="entry name" value="Metab_Enz_Cyan_OpOx_G3PDH"/>
</dbReference>
<sequence length="453" mass="51315">MEISTIISKRKRRVIGISYYEEGLPHVEVNLNGKKINLANNFYRETSRIRIPFNIALFHRNPIIRKLSPKLSLFQKLPTKYFPSTSKSIEKITVKRIIIGGGTAGITALDDKSLLITHELIGDLEYDYSPIPEIERGDLLEKIKEKIKKFHDRIIIGKFLGKFDEGLLFETKDKYLLLTAEDIIISVGGRTLRPIFNRNYIVGIVSRELYLRKLKNKYKNIVVLGFTNLTARTALNAEKAIIIYPRGIKPLFSKFYREQLEEKGIEIIEDNISDIKNKKDVIVISTYNGNLVKAQLVVFSIVKQPRIEIITNLGVDYRFNHTLHIYQPADSSKVIGGALGIMDEYISYLSATNTLDYKKVSIYEPGLFNNDVIQNNSPYLYGEGGIICECEDIDLNDINFAKKLGFISVEDIKRITGLGTGHCQGKVCSIVAGSILKSPTLITFRSPIYPVSL</sequence>
<name>A0A650CE70_SULOH</name>
<dbReference type="InterPro" id="IPR036188">
    <property type="entry name" value="FAD/NAD-bd_sf"/>
</dbReference>
<accession>A0A650CE70</accession>
<dbReference type="PANTHER" id="PTHR42949">
    <property type="entry name" value="ANAEROBIC GLYCEROL-3-PHOSPHATE DEHYDROGENASE SUBUNIT B"/>
    <property type="match status" value="1"/>
</dbReference>
<reference evidence="3 6" key="2">
    <citation type="submission" date="2020-08" db="EMBL/GenBank/DDBJ databases">
        <title>Genomic Encyclopedia of Type Strains, Phase IV (KMG-IV): sequencing the most valuable type-strain genomes for metagenomic binning, comparative biology and taxonomic classification.</title>
        <authorList>
            <person name="Goeker M."/>
        </authorList>
    </citation>
    <scope>NUCLEOTIDE SEQUENCE [LARGE SCALE GENOMIC DNA]</scope>
    <source>
        <strain evidence="3 6">DSM 12421</strain>
    </source>
</reference>
<dbReference type="InterPro" id="IPR041117">
    <property type="entry name" value="SoxA_A3"/>
</dbReference>
<reference evidence="4 5" key="1">
    <citation type="submission" date="2019-10" db="EMBL/GenBank/DDBJ databases">
        <title>Genome Sequences from Six Type Strain Members of the Archaeal Family Sulfolobaceae: Acidianus ambivalens, Acidianus infernus, Metallosphaera prunae, Stygiolobus azoricus, Sulfolobus metallicus, and Sulfurisphaera ohwakuensis.</title>
        <authorList>
            <person name="Counts J.A."/>
            <person name="Kelly R.M."/>
        </authorList>
    </citation>
    <scope>NUCLEOTIDE SEQUENCE [LARGE SCALE GENOMIC DNA]</scope>
    <source>
        <strain evidence="4 5">TA-1</strain>
    </source>
</reference>
<dbReference type="Pfam" id="PF17806">
    <property type="entry name" value="SO_alpha_A3"/>
    <property type="match status" value="1"/>
</dbReference>
<dbReference type="KEGG" id="soh:D1869_00610"/>
<feature type="domain" description="SoxA A3" evidence="2">
    <location>
        <begin position="390"/>
        <end position="436"/>
    </location>
</feature>
<dbReference type="Proteomes" id="UP000582213">
    <property type="component" value="Unassembled WGS sequence"/>
</dbReference>